<feature type="transmembrane region" description="Helical" evidence="1">
    <location>
        <begin position="6"/>
        <end position="26"/>
    </location>
</feature>
<gene>
    <name evidence="2" type="ORF">COS76_00800</name>
</gene>
<dbReference type="Proteomes" id="UP000228775">
    <property type="component" value="Unassembled WGS sequence"/>
</dbReference>
<keyword evidence="1" id="KW-0472">Membrane</keyword>
<name>A0A2M7AXR8_9BACT</name>
<evidence type="ECO:0000313" key="2">
    <source>
        <dbReference type="EMBL" id="PIU75435.1"/>
    </source>
</evidence>
<reference evidence="3" key="1">
    <citation type="submission" date="2017-09" db="EMBL/GenBank/DDBJ databases">
        <title>Depth-based differentiation of microbial function through sediment-hosted aquifers and enrichment of novel symbionts in the deep terrestrial subsurface.</title>
        <authorList>
            <person name="Probst A.J."/>
            <person name="Ladd B."/>
            <person name="Jarett J.K."/>
            <person name="Geller-Mcgrath D.E."/>
            <person name="Sieber C.M.K."/>
            <person name="Emerson J.B."/>
            <person name="Anantharaman K."/>
            <person name="Thomas B.C."/>
            <person name="Malmstrom R."/>
            <person name="Stieglmeier M."/>
            <person name="Klingl A."/>
            <person name="Woyke T."/>
            <person name="Ryan C.M."/>
            <person name="Banfield J.F."/>
        </authorList>
    </citation>
    <scope>NUCLEOTIDE SEQUENCE [LARGE SCALE GENOMIC DNA]</scope>
</reference>
<dbReference type="EMBL" id="PEVY01000016">
    <property type="protein sequence ID" value="PIU75435.1"/>
    <property type="molecule type" value="Genomic_DNA"/>
</dbReference>
<sequence>MLKRIIYILITIAIAAFFIWRYFIYFDWPARCFIRIQPSLLEFSNLTMQKAIRILKNASPSDYRDLCQYVNVINPNLSCGGFQGGCYSAYKQNPRTIDVSTSNRSLQWTVGIIVHETCHAKQFQQNRDFSETECYDEDSRVIKTITEF</sequence>
<evidence type="ECO:0008006" key="4">
    <source>
        <dbReference type="Google" id="ProtNLM"/>
    </source>
</evidence>
<evidence type="ECO:0000313" key="3">
    <source>
        <dbReference type="Proteomes" id="UP000228775"/>
    </source>
</evidence>
<evidence type="ECO:0000256" key="1">
    <source>
        <dbReference type="SAM" id="Phobius"/>
    </source>
</evidence>
<keyword evidence="1" id="KW-0812">Transmembrane</keyword>
<protein>
    <recommendedName>
        <fullName evidence="4">WLM domain-containing protein</fullName>
    </recommendedName>
</protein>
<keyword evidence="1" id="KW-1133">Transmembrane helix</keyword>
<comment type="caution">
    <text evidence="2">The sequence shown here is derived from an EMBL/GenBank/DDBJ whole genome shotgun (WGS) entry which is preliminary data.</text>
</comment>
<proteinExistence type="predicted"/>
<accession>A0A2M7AXR8</accession>
<dbReference type="AlphaFoldDB" id="A0A2M7AXR8"/>
<organism evidence="2 3">
    <name type="scientific">Candidatus Portnoybacteria bacterium CG06_land_8_20_14_3_00_39_12</name>
    <dbReference type="NCBI Taxonomy" id="1974809"/>
    <lineage>
        <taxon>Bacteria</taxon>
        <taxon>Candidatus Portnoyibacteriota</taxon>
    </lineage>
</organism>